<name>A0A9P1JIY7_BACAS</name>
<dbReference type="PANTHER" id="PTHR39177:SF1">
    <property type="entry name" value="ABC TRANSPORTER PERMEASE YTRC-RELATED"/>
    <property type="match status" value="1"/>
</dbReference>
<proteinExistence type="predicted"/>
<evidence type="ECO:0000313" key="3">
    <source>
        <dbReference type="Proteomes" id="UP000006562"/>
    </source>
</evidence>
<accession>A0A9P1JIY7</accession>
<keyword evidence="3" id="KW-1185">Reference proteome</keyword>
<gene>
    <name evidence="2" type="primary">ytrD</name>
    <name evidence="2" type="ordered locus">BAMF_2825</name>
</gene>
<dbReference type="Proteomes" id="UP000006562">
    <property type="component" value="Chromosome"/>
</dbReference>
<feature type="transmembrane region" description="Helical" evidence="1">
    <location>
        <begin position="117"/>
        <end position="141"/>
    </location>
</feature>
<organism evidence="2 3">
    <name type="scientific">Bacillus amyloliquefaciens (strain ATCC 23350 / DSM 7 / BCRC 11601 / CCUG 28519 / NBRC 15535 / NRRL B-14393 / F)</name>
    <dbReference type="NCBI Taxonomy" id="692420"/>
    <lineage>
        <taxon>Bacteria</taxon>
        <taxon>Bacillati</taxon>
        <taxon>Bacillota</taxon>
        <taxon>Bacilli</taxon>
        <taxon>Bacillales</taxon>
        <taxon>Bacillaceae</taxon>
        <taxon>Bacillus</taxon>
        <taxon>Bacillus amyloliquefaciens group</taxon>
    </lineage>
</organism>
<feature type="transmembrane region" description="Helical" evidence="1">
    <location>
        <begin position="27"/>
        <end position="48"/>
    </location>
</feature>
<dbReference type="PRINTS" id="PR02026">
    <property type="entry name" value="YTRCYTRDABC"/>
</dbReference>
<reference evidence="2 3" key="1">
    <citation type="journal article" date="2011" name="Int. J. Syst. Evol. Microbiol.">
        <title>Relationship of Bacillus amyloliquefaciens clades associated with strains DSM 7T and FZB42T: a proposal for Bacillus amyloliquefaciens subsp. amyloliquefaciens subsp. nov. and Bacillus amyloliquefaciens subsp. plantarum subsp. nov. based on complete genome sequence comparisons.</title>
        <authorList>
            <person name="Borriss R."/>
            <person name="Chen X.H."/>
            <person name="Rueckert C."/>
            <person name="Blom J."/>
            <person name="Becker A."/>
            <person name="Baumgarth B."/>
            <person name="Fan B."/>
            <person name="Pukall R."/>
            <person name="Schumann P."/>
            <person name="Sproer C."/>
            <person name="Junge H."/>
            <person name="Vater J."/>
            <person name="Puhler A."/>
            <person name="Klenk H.P."/>
        </authorList>
    </citation>
    <scope>NUCLEOTIDE SEQUENCE [LARGE SCALE GENOMIC DNA]</scope>
    <source>
        <strain evidence="3">DSM 7</strain>
    </source>
</reference>
<sequence length="336" mass="37871">MNMFSLGEGKVPINGLLYKEWKQRQTLLLLSAGFLLIIGPLAIINEYFHYKDCLSVLHQYPGSVCTFSIDYSHRNVIGLHFIPPVIMGLFLTRAGRAEKMYTLSLPYSRSRIFHTKFLLGAAVLAGSQLVSYGVSDILFLMLKPDAVHHFHSFSAGMLVVSLMIYALVTAAGTITGNLAAQLITPFTISFFPIVIFTIYLLNAEFLFGKQAVRDIDFPWSGFLIYFMPAAYIHTSWIHYMKHALLICALMGFCFYLFGYVNFLKMPSERSGHFILSKHTERIFQVLVMVISMLGGAGVCGYAYNGSYSGYIFGMLIGAVIGFFISYYFMYKKTKQI</sequence>
<feature type="transmembrane region" description="Helical" evidence="1">
    <location>
        <begin position="219"/>
        <end position="237"/>
    </location>
</feature>
<dbReference type="InterPro" id="IPR053046">
    <property type="entry name" value="ABC-5_transporter"/>
</dbReference>
<keyword evidence="1" id="KW-0812">Transmembrane</keyword>
<dbReference type="AlphaFoldDB" id="A0A9P1JIY7"/>
<keyword evidence="1" id="KW-0472">Membrane</keyword>
<protein>
    <submittedName>
        <fullName evidence="2">YtrD</fullName>
    </submittedName>
</protein>
<feature type="transmembrane region" description="Helical" evidence="1">
    <location>
        <begin position="309"/>
        <end position="330"/>
    </location>
</feature>
<dbReference type="InterPro" id="IPR023264">
    <property type="entry name" value="ABC_transptr_acetoin_YtrC/YtrD"/>
</dbReference>
<keyword evidence="1" id="KW-1133">Transmembrane helix</keyword>
<feature type="transmembrane region" description="Helical" evidence="1">
    <location>
        <begin position="153"/>
        <end position="174"/>
    </location>
</feature>
<dbReference type="EMBL" id="FN597644">
    <property type="protein sequence ID" value="CBI43951.1"/>
    <property type="molecule type" value="Genomic_DNA"/>
</dbReference>
<feature type="transmembrane region" description="Helical" evidence="1">
    <location>
        <begin position="282"/>
        <end position="303"/>
    </location>
</feature>
<feature type="transmembrane region" description="Helical" evidence="1">
    <location>
        <begin position="186"/>
        <end position="207"/>
    </location>
</feature>
<feature type="transmembrane region" description="Helical" evidence="1">
    <location>
        <begin position="243"/>
        <end position="262"/>
    </location>
</feature>
<reference evidence="3" key="2">
    <citation type="journal article" date="2011" name="J. Biotechnol.">
        <title>Genome sequence of B. amyloliquefaciens type strain DSM7(T) reveals differences to plant-associated B. amyloliquefaciens FZB42.</title>
        <authorList>
            <person name="Ruckert C."/>
            <person name="Blom J."/>
            <person name="Chen X."/>
            <person name="Reva O."/>
            <person name="Borriss R."/>
        </authorList>
    </citation>
    <scope>NUCLEOTIDE SEQUENCE [LARGE SCALE GENOMIC DNA]</scope>
    <source>
        <strain evidence="3">DSM 7</strain>
    </source>
</reference>
<evidence type="ECO:0000313" key="2">
    <source>
        <dbReference type="EMBL" id="CBI43951.1"/>
    </source>
</evidence>
<dbReference type="PANTHER" id="PTHR39177">
    <property type="entry name" value="ABC TRANSPORTER PERMEASE YTRC-RELATED"/>
    <property type="match status" value="1"/>
</dbReference>
<dbReference type="KEGG" id="bao:BAMF_2825"/>
<evidence type="ECO:0000256" key="1">
    <source>
        <dbReference type="SAM" id="Phobius"/>
    </source>
</evidence>